<protein>
    <recommendedName>
        <fullName evidence="10">Fatty acyl-CoA reductase</fullName>
        <ecNumber evidence="10">1.2.1.84</ecNumber>
    </recommendedName>
</protein>
<feature type="transmembrane region" description="Helical" evidence="10">
    <location>
        <begin position="506"/>
        <end position="528"/>
    </location>
</feature>
<keyword evidence="3 10" id="KW-0444">Lipid biosynthesis</keyword>
<keyword evidence="5 10" id="KW-0521">NADP</keyword>
<reference evidence="13" key="1">
    <citation type="submission" date="2022-03" db="EMBL/GenBank/DDBJ databases">
        <authorList>
            <person name="Sayadi A."/>
        </authorList>
    </citation>
    <scope>NUCLEOTIDE SEQUENCE</scope>
</reference>
<keyword evidence="14" id="KW-1185">Reference proteome</keyword>
<dbReference type="AlphaFoldDB" id="A0A9P0NYT4"/>
<dbReference type="PANTHER" id="PTHR11011:SF60">
    <property type="entry name" value="FATTY ACYL-COA REDUCTASE-RELATED"/>
    <property type="match status" value="1"/>
</dbReference>
<evidence type="ECO:0000256" key="7">
    <source>
        <dbReference type="ARBA" id="ARBA00023098"/>
    </source>
</evidence>
<dbReference type="Gene3D" id="3.40.50.720">
    <property type="entry name" value="NAD(P)-binding Rossmann-like Domain"/>
    <property type="match status" value="1"/>
</dbReference>
<dbReference type="Pfam" id="PF03015">
    <property type="entry name" value="Sterile"/>
    <property type="match status" value="1"/>
</dbReference>
<evidence type="ECO:0000259" key="12">
    <source>
        <dbReference type="Pfam" id="PF07993"/>
    </source>
</evidence>
<dbReference type="GO" id="GO:0080019">
    <property type="term" value="F:alcohol-forming very long-chain fatty acyl-CoA reductase activity"/>
    <property type="evidence" value="ECO:0007669"/>
    <property type="project" value="InterPro"/>
</dbReference>
<keyword evidence="4 10" id="KW-0812">Transmembrane</keyword>
<gene>
    <name evidence="13" type="ORF">ACAOBT_LOCUS4730</name>
</gene>
<dbReference type="InterPro" id="IPR013120">
    <property type="entry name" value="FAR_NAD-bd"/>
</dbReference>
<accession>A0A9P0NYT4</accession>
<comment type="subcellular location">
    <subcellularLocation>
        <location evidence="1">Membrane</location>
        <topology evidence="1">Multi-pass membrane protein</topology>
    </subcellularLocation>
</comment>
<keyword evidence="10" id="KW-0560">Oxidoreductase</keyword>
<comment type="catalytic activity">
    <reaction evidence="9 10">
        <text>a long-chain fatty acyl-CoA + 2 NADPH + 2 H(+) = a long-chain primary fatty alcohol + 2 NADP(+) + CoA</text>
        <dbReference type="Rhea" id="RHEA:52716"/>
        <dbReference type="ChEBI" id="CHEBI:15378"/>
        <dbReference type="ChEBI" id="CHEBI:57287"/>
        <dbReference type="ChEBI" id="CHEBI:57783"/>
        <dbReference type="ChEBI" id="CHEBI:58349"/>
        <dbReference type="ChEBI" id="CHEBI:77396"/>
        <dbReference type="ChEBI" id="CHEBI:83139"/>
        <dbReference type="EC" id="1.2.1.84"/>
    </reaction>
</comment>
<sequence length="532" mass="61297">MSFLDDLITKESENSTKDTLHMDNSTLPELNSEHDQQCLTPIQDFYKDTNIFITGSTGFLGKILIEKLLRSCKDVSTLYLLVRSKKGKNVHTRVEEIFDDIIFERLRKECPKFRHKVVGIAGDCTLPDLGLSIEDRKLLMDKVNVVFHVAATVRFDEKLNIAVAINVRAGRDLLQLAREMKDLKSFIHVSTAFSNCAADLTEEKFYEPVVDYKKVMMMAESLPEKMLDKITPVILDKFPNTYAFTKHVAEDVVRAEGIGLPVGIVRPSIVVSTYKEPIPAWINNMYGATGVFAGAAVGLLKVLYCDKNCTANIVPVDMVVNSVIASGWEIGTEFQKNKNAETKIYNYESSNDNPITWEYYMAKSGEYGMPTPSLKAVWYYSFFLTKSRLRYLFTIFFLHTVPAFLIDGVLLCIGKSPKMVKAYSKIHKFGEVISYFSIRTFYFKSQNIRKMLEKMTPKDRSIFFCDLKSLNWDEFFKMYGRGVRVHLLQDPMDTVDEARKKWRRLYWIHQTVKAVFVFLLLRMLWSIYLCFF</sequence>
<dbReference type="InterPro" id="IPR026055">
    <property type="entry name" value="FAR"/>
</dbReference>
<feature type="transmembrane region" description="Helical" evidence="10">
    <location>
        <begin position="391"/>
        <end position="413"/>
    </location>
</feature>
<organism evidence="13 14">
    <name type="scientific">Acanthoscelides obtectus</name>
    <name type="common">Bean weevil</name>
    <name type="synonym">Bruchus obtectus</name>
    <dbReference type="NCBI Taxonomy" id="200917"/>
    <lineage>
        <taxon>Eukaryota</taxon>
        <taxon>Metazoa</taxon>
        <taxon>Ecdysozoa</taxon>
        <taxon>Arthropoda</taxon>
        <taxon>Hexapoda</taxon>
        <taxon>Insecta</taxon>
        <taxon>Pterygota</taxon>
        <taxon>Neoptera</taxon>
        <taxon>Endopterygota</taxon>
        <taxon>Coleoptera</taxon>
        <taxon>Polyphaga</taxon>
        <taxon>Cucujiformia</taxon>
        <taxon>Chrysomeloidea</taxon>
        <taxon>Chrysomelidae</taxon>
        <taxon>Bruchinae</taxon>
        <taxon>Bruchini</taxon>
        <taxon>Acanthoscelides</taxon>
    </lineage>
</organism>
<evidence type="ECO:0000256" key="2">
    <source>
        <dbReference type="ARBA" id="ARBA00005928"/>
    </source>
</evidence>
<comment type="function">
    <text evidence="10">Catalyzes the reduction of fatty acyl-CoA to fatty alcohols.</text>
</comment>
<evidence type="ECO:0000256" key="4">
    <source>
        <dbReference type="ARBA" id="ARBA00022692"/>
    </source>
</evidence>
<evidence type="ECO:0000256" key="5">
    <source>
        <dbReference type="ARBA" id="ARBA00022857"/>
    </source>
</evidence>
<evidence type="ECO:0000256" key="3">
    <source>
        <dbReference type="ARBA" id="ARBA00022516"/>
    </source>
</evidence>
<keyword evidence="7 10" id="KW-0443">Lipid metabolism</keyword>
<evidence type="ECO:0000256" key="9">
    <source>
        <dbReference type="ARBA" id="ARBA00052530"/>
    </source>
</evidence>
<evidence type="ECO:0000256" key="1">
    <source>
        <dbReference type="ARBA" id="ARBA00004141"/>
    </source>
</evidence>
<comment type="similarity">
    <text evidence="2 10">Belongs to the fatty acyl-CoA reductase family.</text>
</comment>
<dbReference type="Pfam" id="PF07993">
    <property type="entry name" value="NAD_binding_4"/>
    <property type="match status" value="1"/>
</dbReference>
<name>A0A9P0NYT4_ACAOB</name>
<evidence type="ECO:0000313" key="13">
    <source>
        <dbReference type="EMBL" id="CAH1962544.1"/>
    </source>
</evidence>
<evidence type="ECO:0000256" key="8">
    <source>
        <dbReference type="ARBA" id="ARBA00023136"/>
    </source>
</evidence>
<dbReference type="GO" id="GO:0016020">
    <property type="term" value="C:membrane"/>
    <property type="evidence" value="ECO:0007669"/>
    <property type="project" value="UniProtKB-SubCell"/>
</dbReference>
<dbReference type="EC" id="1.2.1.84" evidence="10"/>
<dbReference type="SUPFAM" id="SSF51735">
    <property type="entry name" value="NAD(P)-binding Rossmann-fold domains"/>
    <property type="match status" value="1"/>
</dbReference>
<evidence type="ECO:0000256" key="10">
    <source>
        <dbReference type="RuleBase" id="RU363097"/>
    </source>
</evidence>
<dbReference type="PANTHER" id="PTHR11011">
    <property type="entry name" value="MALE STERILITY PROTEIN 2-RELATED"/>
    <property type="match status" value="1"/>
</dbReference>
<keyword evidence="8 10" id="KW-0472">Membrane</keyword>
<dbReference type="GO" id="GO:0005777">
    <property type="term" value="C:peroxisome"/>
    <property type="evidence" value="ECO:0007669"/>
    <property type="project" value="TreeGrafter"/>
</dbReference>
<evidence type="ECO:0000259" key="11">
    <source>
        <dbReference type="Pfam" id="PF03015"/>
    </source>
</evidence>
<feature type="domain" description="Fatty acyl-CoA reductase C-terminal" evidence="11">
    <location>
        <begin position="398"/>
        <end position="489"/>
    </location>
</feature>
<proteinExistence type="inferred from homology"/>
<dbReference type="CDD" id="cd09071">
    <property type="entry name" value="FAR_C"/>
    <property type="match status" value="1"/>
</dbReference>
<dbReference type="Proteomes" id="UP001152888">
    <property type="component" value="Unassembled WGS sequence"/>
</dbReference>
<keyword evidence="6 10" id="KW-1133">Transmembrane helix</keyword>
<evidence type="ECO:0000313" key="14">
    <source>
        <dbReference type="Proteomes" id="UP001152888"/>
    </source>
</evidence>
<dbReference type="FunFam" id="3.40.50.720:FF:000143">
    <property type="entry name" value="Fatty acyl-CoA reductase"/>
    <property type="match status" value="1"/>
</dbReference>
<dbReference type="GO" id="GO:0035336">
    <property type="term" value="P:long-chain fatty-acyl-CoA metabolic process"/>
    <property type="evidence" value="ECO:0007669"/>
    <property type="project" value="TreeGrafter"/>
</dbReference>
<dbReference type="CDD" id="cd05236">
    <property type="entry name" value="FAR-N_SDR_e"/>
    <property type="match status" value="1"/>
</dbReference>
<dbReference type="GO" id="GO:0102965">
    <property type="term" value="F:alcohol-forming long-chain fatty acyl-CoA reductase activity"/>
    <property type="evidence" value="ECO:0007669"/>
    <property type="project" value="UniProtKB-EC"/>
</dbReference>
<dbReference type="EMBL" id="CAKOFQ010006702">
    <property type="protein sequence ID" value="CAH1962544.1"/>
    <property type="molecule type" value="Genomic_DNA"/>
</dbReference>
<dbReference type="OrthoDB" id="429813at2759"/>
<evidence type="ECO:0000256" key="6">
    <source>
        <dbReference type="ARBA" id="ARBA00022989"/>
    </source>
</evidence>
<dbReference type="InterPro" id="IPR036291">
    <property type="entry name" value="NAD(P)-bd_dom_sf"/>
</dbReference>
<feature type="domain" description="Thioester reductase (TE)" evidence="12">
    <location>
        <begin position="53"/>
        <end position="322"/>
    </location>
</feature>
<dbReference type="InterPro" id="IPR033640">
    <property type="entry name" value="FAR_C"/>
</dbReference>
<comment type="caution">
    <text evidence="13">The sequence shown here is derived from an EMBL/GenBank/DDBJ whole genome shotgun (WGS) entry which is preliminary data.</text>
</comment>